<gene>
    <name evidence="1" type="ORF">MRB53_024544</name>
</gene>
<accession>A0ACC2LDD7</accession>
<proteinExistence type="predicted"/>
<keyword evidence="2" id="KW-1185">Reference proteome</keyword>
<protein>
    <submittedName>
        <fullName evidence="1">Uncharacterized protein</fullName>
    </submittedName>
</protein>
<evidence type="ECO:0000313" key="2">
    <source>
        <dbReference type="Proteomes" id="UP001234297"/>
    </source>
</evidence>
<dbReference type="Proteomes" id="UP001234297">
    <property type="component" value="Chromosome 7"/>
</dbReference>
<reference evidence="1 2" key="1">
    <citation type="journal article" date="2022" name="Hortic Res">
        <title>A haplotype resolved chromosomal level avocado genome allows analysis of novel avocado genes.</title>
        <authorList>
            <person name="Nath O."/>
            <person name="Fletcher S.J."/>
            <person name="Hayward A."/>
            <person name="Shaw L.M."/>
            <person name="Masouleh A.K."/>
            <person name="Furtado A."/>
            <person name="Henry R.J."/>
            <person name="Mitter N."/>
        </authorList>
    </citation>
    <scope>NUCLEOTIDE SEQUENCE [LARGE SCALE GENOMIC DNA]</scope>
    <source>
        <strain evidence="2">cv. Hass</strain>
    </source>
</reference>
<evidence type="ECO:0000313" key="1">
    <source>
        <dbReference type="EMBL" id="KAJ8631221.1"/>
    </source>
</evidence>
<name>A0ACC2LDD7_PERAE</name>
<comment type="caution">
    <text evidence="1">The sequence shown here is derived from an EMBL/GenBank/DDBJ whole genome shotgun (WGS) entry which is preliminary data.</text>
</comment>
<organism evidence="1 2">
    <name type="scientific">Persea americana</name>
    <name type="common">Avocado</name>
    <dbReference type="NCBI Taxonomy" id="3435"/>
    <lineage>
        <taxon>Eukaryota</taxon>
        <taxon>Viridiplantae</taxon>
        <taxon>Streptophyta</taxon>
        <taxon>Embryophyta</taxon>
        <taxon>Tracheophyta</taxon>
        <taxon>Spermatophyta</taxon>
        <taxon>Magnoliopsida</taxon>
        <taxon>Magnoliidae</taxon>
        <taxon>Laurales</taxon>
        <taxon>Lauraceae</taxon>
        <taxon>Persea</taxon>
    </lineage>
</organism>
<dbReference type="EMBL" id="CM056815">
    <property type="protein sequence ID" value="KAJ8631221.1"/>
    <property type="molecule type" value="Genomic_DNA"/>
</dbReference>
<sequence>MALDYPAKKLWVYLSDDGGADIMLYAMRKACSFAKVWLLYCRKYGVRTRCPNACFSMEKEEDDGLIRRAEFWDEREKVKVLLCPV</sequence>